<organism evidence="2 3">
    <name type="scientific">SAR324 cluster bacterium</name>
    <dbReference type="NCBI Taxonomy" id="2024889"/>
    <lineage>
        <taxon>Bacteria</taxon>
        <taxon>Deltaproteobacteria</taxon>
        <taxon>SAR324 cluster</taxon>
    </lineage>
</organism>
<comment type="caution">
    <text evidence="2">The sequence shown here is derived from an EMBL/GenBank/DDBJ whole genome shotgun (WGS) entry which is preliminary data.</text>
</comment>
<accession>A0A7X9FTZ1</accession>
<feature type="region of interest" description="Disordered" evidence="1">
    <location>
        <begin position="82"/>
        <end position="108"/>
    </location>
</feature>
<feature type="compositionally biased region" description="Polar residues" evidence="1">
    <location>
        <begin position="84"/>
        <end position="93"/>
    </location>
</feature>
<evidence type="ECO:0000313" key="2">
    <source>
        <dbReference type="EMBL" id="NMC64265.1"/>
    </source>
</evidence>
<feature type="region of interest" description="Disordered" evidence="1">
    <location>
        <begin position="151"/>
        <end position="184"/>
    </location>
</feature>
<protein>
    <submittedName>
        <fullName evidence="2">Uncharacterized protein</fullName>
    </submittedName>
</protein>
<proteinExistence type="predicted"/>
<sequence length="184" mass="19746">MLKSIEVRAYVLRVVFSASLAFVLNVEADAIQKNTATKQSLKKLAVKTQTVASKPKAQQIKGTLVVSLQAETDGSPRVEKIAVSNKSSGNTQSTKKESPKVQASNASKKWVEIKKVPANKNVPSTSAKAAISYSGSSKKAISNGKSEQIAIKKSEEVAQPPRIMQARITKESDSDLNPSHLEKA</sequence>
<evidence type="ECO:0000313" key="3">
    <source>
        <dbReference type="Proteomes" id="UP000524246"/>
    </source>
</evidence>
<name>A0A7X9FTZ1_9DELT</name>
<evidence type="ECO:0000256" key="1">
    <source>
        <dbReference type="SAM" id="MobiDB-lite"/>
    </source>
</evidence>
<feature type="non-terminal residue" evidence="2">
    <location>
        <position position="184"/>
    </location>
</feature>
<gene>
    <name evidence="2" type="ORF">GYA55_13965</name>
</gene>
<dbReference type="Proteomes" id="UP000524246">
    <property type="component" value="Unassembled WGS sequence"/>
</dbReference>
<dbReference type="AlphaFoldDB" id="A0A7X9FTZ1"/>
<dbReference type="EMBL" id="JAAZON010000634">
    <property type="protein sequence ID" value="NMC64265.1"/>
    <property type="molecule type" value="Genomic_DNA"/>
</dbReference>
<reference evidence="2 3" key="1">
    <citation type="journal article" date="2020" name="Biotechnol. Biofuels">
        <title>New insights from the biogas microbiome by comprehensive genome-resolved metagenomics of nearly 1600 species originating from multiple anaerobic digesters.</title>
        <authorList>
            <person name="Campanaro S."/>
            <person name="Treu L."/>
            <person name="Rodriguez-R L.M."/>
            <person name="Kovalovszki A."/>
            <person name="Ziels R.M."/>
            <person name="Maus I."/>
            <person name="Zhu X."/>
            <person name="Kougias P.G."/>
            <person name="Basile A."/>
            <person name="Luo G."/>
            <person name="Schluter A."/>
            <person name="Konstantinidis K.T."/>
            <person name="Angelidaki I."/>
        </authorList>
    </citation>
    <scope>NUCLEOTIDE SEQUENCE [LARGE SCALE GENOMIC DNA]</scope>
    <source>
        <strain evidence="2">AS27yjCOA_65</strain>
    </source>
</reference>